<dbReference type="Proteomes" id="UP000740883">
    <property type="component" value="Unassembled WGS sequence"/>
</dbReference>
<protein>
    <submittedName>
        <fullName evidence="1">Uncharacterized protein</fullName>
    </submittedName>
</protein>
<evidence type="ECO:0000313" key="2">
    <source>
        <dbReference type="Proteomes" id="UP000740883"/>
    </source>
</evidence>
<dbReference type="EMBL" id="SBJO01000080">
    <property type="protein sequence ID" value="KAF9763341.1"/>
    <property type="molecule type" value="Genomic_DNA"/>
</dbReference>
<dbReference type="AlphaFoldDB" id="A0A9P6GZP5"/>
<organism evidence="1 2">
    <name type="scientific">Nosema granulosis</name>
    <dbReference type="NCBI Taxonomy" id="83296"/>
    <lineage>
        <taxon>Eukaryota</taxon>
        <taxon>Fungi</taxon>
        <taxon>Fungi incertae sedis</taxon>
        <taxon>Microsporidia</taxon>
        <taxon>Nosematidae</taxon>
        <taxon>Nosema</taxon>
    </lineage>
</organism>
<reference evidence="1 2" key="1">
    <citation type="journal article" date="2020" name="Genome Biol. Evol.">
        <title>Comparative genomics of strictly vertically transmitted, feminizing microsporidia endosymbionts of amphipod crustaceans.</title>
        <authorList>
            <person name="Cormier A."/>
            <person name="Chebbi M.A."/>
            <person name="Giraud I."/>
            <person name="Wattier R."/>
            <person name="Teixeira M."/>
            <person name="Gilbert C."/>
            <person name="Rigaud T."/>
            <person name="Cordaux R."/>
        </authorList>
    </citation>
    <scope>NUCLEOTIDE SEQUENCE [LARGE SCALE GENOMIC DNA]</scope>
    <source>
        <strain evidence="1 2">Ou3-Ou53</strain>
    </source>
</reference>
<dbReference type="Pfam" id="PF17025">
    <property type="entry name" value="DUF5099"/>
    <property type="match status" value="1"/>
</dbReference>
<evidence type="ECO:0000313" key="1">
    <source>
        <dbReference type="EMBL" id="KAF9763341.1"/>
    </source>
</evidence>
<accession>A0A9P6GZP5</accession>
<dbReference type="InterPro" id="IPR031503">
    <property type="entry name" value="DUF5099"/>
</dbReference>
<name>A0A9P6GZP5_9MICR</name>
<proteinExistence type="predicted"/>
<dbReference type="OrthoDB" id="2189368at2759"/>
<comment type="caution">
    <text evidence="1">The sequence shown here is derived from an EMBL/GenBank/DDBJ whole genome shotgun (WGS) entry which is preliminary data.</text>
</comment>
<sequence length="102" mass="11646">MLSSLKKIPSSILIIDNLSKNPNYNKKSYSSGLPSSTILHFSEDPTQKYDLVFLCDLTFSFHLSSPLPICESEIVFKRSPMSLEIFLEGLWHYSECEIRNGK</sequence>
<gene>
    <name evidence="1" type="ORF">NGRA_1321</name>
</gene>
<keyword evidence="2" id="KW-1185">Reference proteome</keyword>